<dbReference type="Pfam" id="PF13476">
    <property type="entry name" value="AAA_23"/>
    <property type="match status" value="1"/>
</dbReference>
<evidence type="ECO:0000313" key="22">
    <source>
        <dbReference type="RefSeq" id="XP_065646762.1"/>
    </source>
</evidence>
<keyword evidence="12" id="KW-0460">Magnesium</keyword>
<dbReference type="Proteomes" id="UP001652625">
    <property type="component" value="Chromosome 02"/>
</dbReference>
<proteinExistence type="inferred from homology"/>
<feature type="binding site" evidence="18">
    <location>
        <position position="691"/>
    </location>
    <ligand>
        <name>Zn(2+)</name>
        <dbReference type="ChEBI" id="CHEBI:29105"/>
    </ligand>
</feature>
<dbReference type="InterPro" id="IPR027417">
    <property type="entry name" value="P-loop_NTPase"/>
</dbReference>
<dbReference type="SUPFAM" id="SSF52540">
    <property type="entry name" value="P-loop containing nucleoside triphosphate hydrolases"/>
    <property type="match status" value="1"/>
</dbReference>
<evidence type="ECO:0000256" key="6">
    <source>
        <dbReference type="ARBA" id="ARBA00022723"/>
    </source>
</evidence>
<keyword evidence="6 18" id="KW-0479">Metal-binding</keyword>
<evidence type="ECO:0000256" key="11">
    <source>
        <dbReference type="ARBA" id="ARBA00022840"/>
    </source>
</evidence>
<evidence type="ECO:0000256" key="10">
    <source>
        <dbReference type="ARBA" id="ARBA00022833"/>
    </source>
</evidence>
<evidence type="ECO:0000256" key="9">
    <source>
        <dbReference type="ARBA" id="ARBA00022801"/>
    </source>
</evidence>
<feature type="coiled-coil region" evidence="19">
    <location>
        <begin position="195"/>
        <end position="222"/>
    </location>
</feature>
<organism evidence="21 22">
    <name type="scientific">Hydra vulgaris</name>
    <name type="common">Hydra</name>
    <name type="synonym">Hydra attenuata</name>
    <dbReference type="NCBI Taxonomy" id="6087"/>
    <lineage>
        <taxon>Eukaryota</taxon>
        <taxon>Metazoa</taxon>
        <taxon>Cnidaria</taxon>
        <taxon>Hydrozoa</taxon>
        <taxon>Hydroidolina</taxon>
        <taxon>Anthoathecata</taxon>
        <taxon>Aplanulata</taxon>
        <taxon>Hydridae</taxon>
        <taxon>Hydra</taxon>
    </lineage>
</organism>
<dbReference type="InterPro" id="IPR013134">
    <property type="entry name" value="Zn_hook_RAD50"/>
</dbReference>
<dbReference type="GeneID" id="100205929"/>
<dbReference type="RefSeq" id="XP_065646762.1">
    <property type="nucleotide sequence ID" value="XM_065790690.1"/>
</dbReference>
<evidence type="ECO:0000256" key="2">
    <source>
        <dbReference type="ARBA" id="ARBA00004123"/>
    </source>
</evidence>
<evidence type="ECO:0000256" key="8">
    <source>
        <dbReference type="ARBA" id="ARBA00022763"/>
    </source>
</evidence>
<dbReference type="Pfam" id="PF13558">
    <property type="entry name" value="SbcC_Walker_B"/>
    <property type="match status" value="1"/>
</dbReference>
<dbReference type="NCBIfam" id="TIGR00606">
    <property type="entry name" value="rad50"/>
    <property type="match status" value="1"/>
</dbReference>
<feature type="domain" description="Zinc-hook" evidence="20">
    <location>
        <begin position="640"/>
        <end position="741"/>
    </location>
</feature>
<evidence type="ECO:0000259" key="20">
    <source>
        <dbReference type="PROSITE" id="PS51131"/>
    </source>
</evidence>
<keyword evidence="9" id="KW-0378">Hydrolase</keyword>
<dbReference type="Gene3D" id="1.10.287.1490">
    <property type="match status" value="1"/>
</dbReference>
<protein>
    <submittedName>
        <fullName evidence="22">DNA repair protein RAD50 isoform X2</fullName>
    </submittedName>
</protein>
<evidence type="ECO:0000256" key="12">
    <source>
        <dbReference type="ARBA" id="ARBA00022842"/>
    </source>
</evidence>
<evidence type="ECO:0000256" key="13">
    <source>
        <dbReference type="ARBA" id="ARBA00023054"/>
    </source>
</evidence>
<evidence type="ECO:0000256" key="7">
    <source>
        <dbReference type="ARBA" id="ARBA00022741"/>
    </source>
</evidence>
<feature type="coiled-coil region" evidence="19">
    <location>
        <begin position="1057"/>
        <end position="1084"/>
    </location>
</feature>
<keyword evidence="16" id="KW-0469">Meiosis</keyword>
<dbReference type="InterPro" id="IPR004584">
    <property type="entry name" value="Rad50_eukaryotes"/>
</dbReference>
<feature type="coiled-coil region" evidence="19">
    <location>
        <begin position="407"/>
        <end position="441"/>
    </location>
</feature>
<dbReference type="PANTHER" id="PTHR18867:SF12">
    <property type="entry name" value="DNA REPAIR PROTEIN RAD50"/>
    <property type="match status" value="1"/>
</dbReference>
<feature type="coiled-coil region" evidence="19">
    <location>
        <begin position="473"/>
        <end position="523"/>
    </location>
</feature>
<feature type="coiled-coil region" evidence="19">
    <location>
        <begin position="746"/>
        <end position="821"/>
    </location>
</feature>
<feature type="binding site" evidence="18">
    <location>
        <position position="688"/>
    </location>
    <ligand>
        <name>Zn(2+)</name>
        <dbReference type="ChEBI" id="CHEBI:29105"/>
    </ligand>
</feature>
<dbReference type="InterPro" id="IPR038729">
    <property type="entry name" value="Rad50/SbcC_AAA"/>
</dbReference>
<dbReference type="PROSITE" id="PS51131">
    <property type="entry name" value="ZN_HOOK"/>
    <property type="match status" value="1"/>
</dbReference>
<keyword evidence="15" id="KW-0539">Nucleus</keyword>
<sequence>MALIEKMQIQGIRSYPPHDSAVIEFQTPLTLIVGKNGTGKTSIIESLKYITTGKLPPDCQAQAFIHDPKLAGEKEVKGQVKLKFRDSNGNRIICSRTTVSTQKEKKIVTKSLDGVIMKISPNGEKESINSRCTDLSKEIVSRLGVPMSVLENVIFCHQEDANWPLSEGKILKQKFDSIFAATKYIQALECIRNLRKDQVQLVNDYKRDLEHLTQKKDKAHEIQSDLCRAQGQLQTTKDQLKKIVSAMQPIECQLEQLNSVSEEVFKREKELGTLEATKEHLKKNALQLRNNISNLFEGELSELEKKRADFSGTLQVKQKSLVGLQTMISGFETEIKKLNETRTNLDKEHGKLQQEAQTHSALVAERDNFIKKISSKLDLSGFNEDTFTPECADQFLQKLKDLFQSIVSEGKKSRSNYESQLNTLEEEIKNCEKEINGIEGAVNEKQSIINNNLVKIKRIENDLGSLSSTATRLQSLDSQSKTVKAELDEYKQSVDSSTINKDIERLKIKKKEADAKLAKLKQEQLMIYQQSKAQNNVESFLKDQVSKRDNIETLLNTHLPKLESLFGFKKVPPKEDLKKELYTYIKRKESEVKNERQKHFQVAQRLAGFESNQKAIINQLKEKELEFEKKEKEVYNVCKDNSYSTYKDSIQQKIEKISNSLVEMGAFEKIYQKYISKLQQESSQEKGCPLCHREFKNTKEVKNLIEELSCKLESVPKKRLQNEKLIEEEKNLHKKLENLIPIKASLDNLIIEIPKLKSSLASLNKEIENEKNKLVELDEKFKIAEDDEKKARSMEIDICKINDYISDLKELDTKIERERINLVGIMPGRTLQSIADAVNDAESEVGNFSKSINVQEQILLDYQKKTNLLETKFNNLHAEKLFLQSKLQERLTLESQLKDLKLTNETYNLEIKDSSIKLQPLRSKLSVKSASKSKVTKEKEENEETIRIKLFDIKDNGNKIKEWTEKINSYIKEGKENAVMVNQTRSKSVVLELKKTEENRMKRAEDIAKITDEISKQEIRAREIDDNIKWIKNMNEIDLIEKQILKLKADLSKYGDYKRFIQEKEDLQTQLDKCRSKKAEIEASKKGFESEIGRCERDLASAMYANAESKYCEKLIEIKTTEFASSDLAKYYKALDSAIMRYHSLKLDEINKIVKEYWVKTYKGNDIDTIEIIAEDEEGNGASKARRSYNYRVVMLKGGVYLDMRSRCSAGQKVLASLIIRLALAETFCLNCGILALDEPTTNLDEANIESLANSLKDIIELRQSQKNFQLLVITHDERFVQELGRSDYVDHYFRVYKENGYSKIHRLLMETRE</sequence>
<keyword evidence="7" id="KW-0547">Nucleotide-binding</keyword>
<dbReference type="Pfam" id="PF04423">
    <property type="entry name" value="Rad50_zn_hook"/>
    <property type="match status" value="1"/>
</dbReference>
<keyword evidence="11" id="KW-0067">ATP-binding</keyword>
<reference evidence="22" key="2">
    <citation type="submission" date="2025-08" db="UniProtKB">
        <authorList>
            <consortium name="RefSeq"/>
        </authorList>
    </citation>
    <scope>IDENTIFICATION</scope>
</reference>
<evidence type="ECO:0000256" key="3">
    <source>
        <dbReference type="ARBA" id="ARBA00004286"/>
    </source>
</evidence>
<gene>
    <name evidence="22" type="primary">LOC100205929</name>
</gene>
<comment type="similarity">
    <text evidence="4">Belongs to the SMC family. RAD50 subfamily.</text>
</comment>
<evidence type="ECO:0000256" key="18">
    <source>
        <dbReference type="PROSITE-ProRule" id="PRU00471"/>
    </source>
</evidence>
<comment type="subcellular location">
    <subcellularLocation>
        <location evidence="3">Chromosome</location>
    </subcellularLocation>
    <subcellularLocation>
        <location evidence="2">Nucleus</location>
    </subcellularLocation>
</comment>
<comment type="cofactor">
    <cofactor evidence="1">
        <name>Zn(2+)</name>
        <dbReference type="ChEBI" id="CHEBI:29105"/>
    </cofactor>
</comment>
<evidence type="ECO:0000256" key="16">
    <source>
        <dbReference type="ARBA" id="ARBA00023254"/>
    </source>
</evidence>
<keyword evidence="13 19" id="KW-0175">Coiled coil</keyword>
<keyword evidence="10 18" id="KW-0862">Zinc</keyword>
<keyword evidence="5" id="KW-0158">Chromosome</keyword>
<keyword evidence="21" id="KW-1185">Reference proteome</keyword>
<accession>A0ABM4BCT8</accession>
<evidence type="ECO:0000256" key="19">
    <source>
        <dbReference type="SAM" id="Coils"/>
    </source>
</evidence>
<comment type="catalytic activity">
    <reaction evidence="17">
        <text>ATP + H2O = ADP + phosphate + H(+)</text>
        <dbReference type="Rhea" id="RHEA:13065"/>
        <dbReference type="ChEBI" id="CHEBI:15377"/>
        <dbReference type="ChEBI" id="CHEBI:15378"/>
        <dbReference type="ChEBI" id="CHEBI:30616"/>
        <dbReference type="ChEBI" id="CHEBI:43474"/>
        <dbReference type="ChEBI" id="CHEBI:456216"/>
    </reaction>
</comment>
<feature type="coiled-coil region" evidence="19">
    <location>
        <begin position="328"/>
        <end position="355"/>
    </location>
</feature>
<evidence type="ECO:0000256" key="14">
    <source>
        <dbReference type="ARBA" id="ARBA00023204"/>
    </source>
</evidence>
<feature type="coiled-coil region" evidence="19">
    <location>
        <begin position="883"/>
        <end position="910"/>
    </location>
</feature>
<evidence type="ECO:0000313" key="21">
    <source>
        <dbReference type="Proteomes" id="UP001652625"/>
    </source>
</evidence>
<keyword evidence="8" id="KW-0227">DNA damage</keyword>
<evidence type="ECO:0000256" key="4">
    <source>
        <dbReference type="ARBA" id="ARBA00009439"/>
    </source>
</evidence>
<keyword evidence="14" id="KW-0234">DNA repair</keyword>
<reference evidence="21" key="1">
    <citation type="submission" date="2025-05" db="UniProtKB">
        <authorList>
            <consortium name="RefSeq"/>
        </authorList>
    </citation>
    <scope>NUCLEOTIDE SEQUENCE [LARGE SCALE GENOMIC DNA]</scope>
</reference>
<dbReference type="Gene3D" id="3.40.50.300">
    <property type="entry name" value="P-loop containing nucleotide triphosphate hydrolases"/>
    <property type="match status" value="2"/>
</dbReference>
<evidence type="ECO:0000256" key="1">
    <source>
        <dbReference type="ARBA" id="ARBA00001947"/>
    </source>
</evidence>
<dbReference type="PANTHER" id="PTHR18867">
    <property type="entry name" value="RAD50"/>
    <property type="match status" value="1"/>
</dbReference>
<name>A0ABM4BCT8_HYDVU</name>
<evidence type="ECO:0000256" key="17">
    <source>
        <dbReference type="ARBA" id="ARBA00049360"/>
    </source>
</evidence>
<evidence type="ECO:0000256" key="5">
    <source>
        <dbReference type="ARBA" id="ARBA00022454"/>
    </source>
</evidence>
<evidence type="ECO:0000256" key="15">
    <source>
        <dbReference type="ARBA" id="ARBA00023242"/>
    </source>
</evidence>